<feature type="domain" description="Secretin/TonB short N-terminal" evidence="13">
    <location>
        <begin position="51"/>
        <end position="102"/>
    </location>
</feature>
<evidence type="ECO:0000259" key="13">
    <source>
        <dbReference type="SMART" id="SM00965"/>
    </source>
</evidence>
<dbReference type="Pfam" id="PF00593">
    <property type="entry name" value="TonB_dep_Rec_b-barrel"/>
    <property type="match status" value="1"/>
</dbReference>
<keyword evidence="3 10" id="KW-1134">Transmembrane beta strand</keyword>
<evidence type="ECO:0000256" key="11">
    <source>
        <dbReference type="RuleBase" id="RU003357"/>
    </source>
</evidence>
<dbReference type="NCBIfam" id="TIGR04056">
    <property type="entry name" value="OMP_RagA_SusC"/>
    <property type="match status" value="1"/>
</dbReference>
<evidence type="ECO:0000256" key="9">
    <source>
        <dbReference type="ARBA" id="ARBA00023237"/>
    </source>
</evidence>
<feature type="signal peptide" evidence="12">
    <location>
        <begin position="1"/>
        <end position="26"/>
    </location>
</feature>
<dbReference type="Proteomes" id="UP000095332">
    <property type="component" value="Unassembled WGS sequence"/>
</dbReference>
<dbReference type="InterPro" id="IPR012910">
    <property type="entry name" value="Plug_dom"/>
</dbReference>
<dbReference type="Pfam" id="PF07715">
    <property type="entry name" value="Plug"/>
    <property type="match status" value="1"/>
</dbReference>
<dbReference type="SUPFAM" id="SSF56935">
    <property type="entry name" value="Porins"/>
    <property type="match status" value="1"/>
</dbReference>
<dbReference type="Gene3D" id="2.60.40.1120">
    <property type="entry name" value="Carboxypeptidase-like, regulatory domain"/>
    <property type="match status" value="1"/>
</dbReference>
<keyword evidence="12" id="KW-0732">Signal</keyword>
<evidence type="ECO:0000256" key="10">
    <source>
        <dbReference type="PROSITE-ProRule" id="PRU01360"/>
    </source>
</evidence>
<dbReference type="GO" id="GO:0006826">
    <property type="term" value="P:iron ion transport"/>
    <property type="evidence" value="ECO:0007669"/>
    <property type="project" value="UniProtKB-KW"/>
</dbReference>
<dbReference type="InterPro" id="IPR037066">
    <property type="entry name" value="Plug_dom_sf"/>
</dbReference>
<evidence type="ECO:0000256" key="8">
    <source>
        <dbReference type="ARBA" id="ARBA00023136"/>
    </source>
</evidence>
<sequence>MNRNKSIRVAILCLSLAMAGSLPIDAQKVTFHEGSISLKQAFEKLESSSAYKIAYNDSQLDVSRKVSMDQKDMEVLQVLSQLLKNTGYTYKINGNYVIIVPEEVKTVKGKKQVSGVIVDTNGDPVIGANVVEKGTTNGTITDLDGKFTLEVNDNSVLQVSYIGYNTQEVSANGKTSFSIKLGENTQTLDEVVVVGYGTMKKSDLTGSVTNVKAEKLLSKPVVNVGQALAGKASGVEIFENGGTPDGKVRVRIRGNNSINSSNEPLYVVDGVIGVSNINLLNPSEIESLEVLKDASATAIYGARGANGVIMITTKRGIKNEKAQISYDGYVSIGKMAKKLDLMNASEWWQNYNTTMDNGQKYDPEGYAQGKYKKVTPADLPNLFDANGNPLYDTDWQDEAYQTAINHNHQVSIRGGADKTLYSVHLGYMHKDALMRNGFLDRYSGRINLDSQLRDWLKMGANMSFNYNKGNDNYKSYGVKRLVQEAIPLIPVKYPDGSWGSNRDFPGAVQDTPSRYLEEMVNETSNIQTIADLYLDFKITDDLNFKSTFAVDASNRKRNYYSGKDLIQFSKTAGGIATIETLKEMYWQNENYFNYNKEFNKNNRMNVMLGLSWQQRVAESVEATSQNFSDDFYQWHNLGAGTVTIPSKSEDYGWSINSYFARINYTLKDRYLFTATGRYDGSSKFGKNNKYAFFPSFAFAWRASEESILKGVNWLNNLKVRTSIGETGNQEIGNYAFYQKLGSENTIFGNDYYTALYRSTFGNPDLKWEKTLQWDAGVDVSVLNQRIDLSLDYYYKKTSDLLLEAPIPGTSGLNTIMRNIGSVQNQGFELTLNTHNIQTDNFNWMSTVLFNVNRNKILNLGENDEDIYPKPRHAQGDMLILRVGEPVGSLWGLRRLGTWGEDEAAEAAKYNRLPGDVKYEDLNGDGKINSEDNTIIGCTSPDWTMTISNTFLYKNFDFSFDLRFVFGNDVVNCATHNAEDRSGVANGFKSNLNAWTPQNQHTMVAQRRPMKSYYDSYPDSHWMQNGSFVRGQNFVLGYTFSKSLLQKIKLQDLRIYASAQNLFCITKYKGYDPEVTTYEDAAFGQGIDDFSEPKARTFTFGLNVKF</sequence>
<evidence type="ECO:0000256" key="7">
    <source>
        <dbReference type="ARBA" id="ARBA00023077"/>
    </source>
</evidence>
<dbReference type="SMART" id="SM00965">
    <property type="entry name" value="STN"/>
    <property type="match status" value="1"/>
</dbReference>
<gene>
    <name evidence="14" type="ORF">ERS852560_03474</name>
    <name evidence="16" type="ORF">GKD54_15995</name>
    <name evidence="15" type="ORF">GKD58_15100</name>
</gene>
<reference evidence="14 17" key="1">
    <citation type="submission" date="2015-09" db="EMBL/GenBank/DDBJ databases">
        <authorList>
            <consortium name="Pathogen Informatics"/>
        </authorList>
    </citation>
    <scope>NUCLEOTIDE SEQUENCE [LARGE SCALE GENOMIC DNA]</scope>
    <source>
        <strain evidence="14 17">2789STDY5834948</strain>
    </source>
</reference>
<dbReference type="InterPro" id="IPR023996">
    <property type="entry name" value="TonB-dep_OMP_SusC/RagA"/>
</dbReference>
<dbReference type="RefSeq" id="WP_008780968.1">
    <property type="nucleotide sequence ID" value="NZ_CP103148.1"/>
</dbReference>
<dbReference type="SUPFAM" id="SSF49464">
    <property type="entry name" value="Carboxypeptidase regulatory domain-like"/>
    <property type="match status" value="1"/>
</dbReference>
<protein>
    <submittedName>
        <fullName evidence="14">Outer membrane cobalamin receptor protein</fullName>
    </submittedName>
    <submittedName>
        <fullName evidence="15">SusC/RagA family TonB-linked outer membrane protein</fullName>
    </submittedName>
</protein>
<keyword evidence="5 10" id="KW-0812">Transmembrane</keyword>
<dbReference type="PROSITE" id="PS52016">
    <property type="entry name" value="TONB_DEPENDENT_REC_3"/>
    <property type="match status" value="1"/>
</dbReference>
<evidence type="ECO:0000313" key="14">
    <source>
        <dbReference type="EMBL" id="CUQ50045.1"/>
    </source>
</evidence>
<dbReference type="EMBL" id="WKMW01000015">
    <property type="protein sequence ID" value="MRY85568.1"/>
    <property type="molecule type" value="Genomic_DNA"/>
</dbReference>
<dbReference type="Proteomes" id="UP000450599">
    <property type="component" value="Unassembled WGS sequence"/>
</dbReference>
<name>A0A174X0R3_PARDI</name>
<dbReference type="NCBIfam" id="TIGR04057">
    <property type="entry name" value="SusC_RagA_signa"/>
    <property type="match status" value="1"/>
</dbReference>
<dbReference type="EMBL" id="CZBM01000017">
    <property type="protein sequence ID" value="CUQ50045.1"/>
    <property type="molecule type" value="Genomic_DNA"/>
</dbReference>
<evidence type="ECO:0000256" key="4">
    <source>
        <dbReference type="ARBA" id="ARBA00022496"/>
    </source>
</evidence>
<organism evidence="14 17">
    <name type="scientific">Parabacteroides distasonis</name>
    <dbReference type="NCBI Taxonomy" id="823"/>
    <lineage>
        <taxon>Bacteria</taxon>
        <taxon>Pseudomonadati</taxon>
        <taxon>Bacteroidota</taxon>
        <taxon>Bacteroidia</taxon>
        <taxon>Bacteroidales</taxon>
        <taxon>Tannerellaceae</taxon>
        <taxon>Parabacteroides</taxon>
    </lineage>
</organism>
<dbReference type="Gene3D" id="3.55.50.30">
    <property type="match status" value="1"/>
</dbReference>
<keyword evidence="6" id="KW-0408">Iron</keyword>
<keyword evidence="4" id="KW-0410">Iron transport</keyword>
<dbReference type="InterPro" id="IPR039426">
    <property type="entry name" value="TonB-dep_rcpt-like"/>
</dbReference>
<accession>A0A174X0R3</accession>
<evidence type="ECO:0000256" key="1">
    <source>
        <dbReference type="ARBA" id="ARBA00004571"/>
    </source>
</evidence>
<evidence type="ECO:0000313" key="18">
    <source>
        <dbReference type="Proteomes" id="UP000450599"/>
    </source>
</evidence>
<proteinExistence type="inferred from homology"/>
<evidence type="ECO:0000256" key="12">
    <source>
        <dbReference type="SAM" id="SignalP"/>
    </source>
</evidence>
<keyword evidence="14" id="KW-0675">Receptor</keyword>
<dbReference type="Gene3D" id="2.40.170.20">
    <property type="entry name" value="TonB-dependent receptor, beta-barrel domain"/>
    <property type="match status" value="1"/>
</dbReference>
<feature type="chain" id="PRO_5033254877" evidence="12">
    <location>
        <begin position="27"/>
        <end position="1105"/>
    </location>
</feature>
<keyword evidence="4" id="KW-0406">Ion transport</keyword>
<comment type="subcellular location">
    <subcellularLocation>
        <location evidence="1 10">Cell outer membrane</location>
        <topology evidence="1 10">Multi-pass membrane protein</topology>
    </subcellularLocation>
</comment>
<evidence type="ECO:0000313" key="17">
    <source>
        <dbReference type="Proteomes" id="UP000095332"/>
    </source>
</evidence>
<dbReference type="FunFam" id="2.60.40.1120:FF:000003">
    <property type="entry name" value="Outer membrane protein Omp121"/>
    <property type="match status" value="1"/>
</dbReference>
<reference evidence="18 19" key="2">
    <citation type="journal article" date="2019" name="Nat. Med.">
        <title>A library of human gut bacterial isolates paired with longitudinal multiomics data enables mechanistic microbiome research.</title>
        <authorList>
            <person name="Poyet M."/>
            <person name="Groussin M."/>
            <person name="Gibbons S.M."/>
            <person name="Avila-Pacheco J."/>
            <person name="Jiang X."/>
            <person name="Kearney S.M."/>
            <person name="Perrotta A.R."/>
            <person name="Berdy B."/>
            <person name="Zhao S."/>
            <person name="Lieberman T.D."/>
            <person name="Swanson P.K."/>
            <person name="Smith M."/>
            <person name="Roesemann S."/>
            <person name="Alexander J.E."/>
            <person name="Rich S.A."/>
            <person name="Livny J."/>
            <person name="Vlamakis H."/>
            <person name="Clish C."/>
            <person name="Bullock K."/>
            <person name="Deik A."/>
            <person name="Scott J."/>
            <person name="Pierce K.A."/>
            <person name="Xavier R.J."/>
            <person name="Alm E.J."/>
        </authorList>
    </citation>
    <scope>NUCLEOTIDE SEQUENCE [LARGE SCALE GENOMIC DNA]</scope>
    <source>
        <strain evidence="16 19">BIOML-A10</strain>
        <strain evidence="15 18">BIOML-A11</strain>
    </source>
</reference>
<dbReference type="InterPro" id="IPR011662">
    <property type="entry name" value="Secretin/TonB_short_N"/>
</dbReference>
<dbReference type="Proteomes" id="UP000471216">
    <property type="component" value="Unassembled WGS sequence"/>
</dbReference>
<evidence type="ECO:0000256" key="2">
    <source>
        <dbReference type="ARBA" id="ARBA00022448"/>
    </source>
</evidence>
<dbReference type="InterPro" id="IPR023997">
    <property type="entry name" value="TonB-dep_OMP_SusC/RagA_CS"/>
</dbReference>
<dbReference type="GO" id="GO:0009279">
    <property type="term" value="C:cell outer membrane"/>
    <property type="evidence" value="ECO:0007669"/>
    <property type="project" value="UniProtKB-SubCell"/>
</dbReference>
<keyword evidence="7 11" id="KW-0798">TonB box</keyword>
<dbReference type="InterPro" id="IPR036942">
    <property type="entry name" value="Beta-barrel_TonB_sf"/>
</dbReference>
<dbReference type="Pfam" id="PF13715">
    <property type="entry name" value="CarbopepD_reg_2"/>
    <property type="match status" value="1"/>
</dbReference>
<evidence type="ECO:0000313" key="19">
    <source>
        <dbReference type="Proteomes" id="UP000471216"/>
    </source>
</evidence>
<evidence type="ECO:0000256" key="3">
    <source>
        <dbReference type="ARBA" id="ARBA00022452"/>
    </source>
</evidence>
<dbReference type="AlphaFoldDB" id="A0A174X0R3"/>
<dbReference type="InterPro" id="IPR000531">
    <property type="entry name" value="Beta-barrel_TonB"/>
</dbReference>
<keyword evidence="2 10" id="KW-0813">Transport</keyword>
<dbReference type="InterPro" id="IPR008969">
    <property type="entry name" value="CarboxyPept-like_regulatory"/>
</dbReference>
<keyword evidence="8 10" id="KW-0472">Membrane</keyword>
<dbReference type="Gene3D" id="2.170.130.10">
    <property type="entry name" value="TonB-dependent receptor, plug domain"/>
    <property type="match status" value="1"/>
</dbReference>
<evidence type="ECO:0000313" key="15">
    <source>
        <dbReference type="EMBL" id="MRY85568.1"/>
    </source>
</evidence>
<dbReference type="FunFam" id="2.170.130.10:FF:000008">
    <property type="entry name" value="SusC/RagA family TonB-linked outer membrane protein"/>
    <property type="match status" value="1"/>
</dbReference>
<evidence type="ECO:0000313" key="16">
    <source>
        <dbReference type="EMBL" id="MRZ07681.1"/>
    </source>
</evidence>
<evidence type="ECO:0000256" key="5">
    <source>
        <dbReference type="ARBA" id="ARBA00022692"/>
    </source>
</evidence>
<evidence type="ECO:0000256" key="6">
    <source>
        <dbReference type="ARBA" id="ARBA00023004"/>
    </source>
</evidence>
<dbReference type="EMBL" id="WKMX01000015">
    <property type="protein sequence ID" value="MRZ07681.1"/>
    <property type="molecule type" value="Genomic_DNA"/>
</dbReference>
<dbReference type="Pfam" id="PF07660">
    <property type="entry name" value="STN"/>
    <property type="match status" value="1"/>
</dbReference>
<comment type="similarity">
    <text evidence="10 11">Belongs to the TonB-dependent receptor family.</text>
</comment>
<keyword evidence="9 10" id="KW-0998">Cell outer membrane</keyword>